<comment type="caution">
    <text evidence="1">The sequence shown here is derived from an EMBL/GenBank/DDBJ whole genome shotgun (WGS) entry which is preliminary data.</text>
</comment>
<evidence type="ECO:0000313" key="1">
    <source>
        <dbReference type="EMBL" id="MYM83346.1"/>
    </source>
</evidence>
<sequence length="159" mass="18536">MCVNYITVSRQICFDWFKTPIEVNEDWREEIYKDRLAPFIIHDDQGSRKGLLGTYGFVPQRHRPFKKLTPEEQTKFERKIEKAKADGKPLTEPPRISMDTMNARAEEVGSKVTYKRFWLQQQLCIVPALKVFEPNWETGLHERWALELAGGEPIGLPGM</sequence>
<dbReference type="Gene3D" id="3.90.1680.10">
    <property type="entry name" value="SOS response associated peptidase-like"/>
    <property type="match status" value="1"/>
</dbReference>
<gene>
    <name evidence="1" type="ORF">GTP44_15460</name>
</gene>
<name>A0A6L8MNA9_9BURK</name>
<dbReference type="AlphaFoldDB" id="A0A6L8MNA9"/>
<proteinExistence type="predicted"/>
<dbReference type="EMBL" id="WWCP01000018">
    <property type="protein sequence ID" value="MYM83346.1"/>
    <property type="molecule type" value="Genomic_DNA"/>
</dbReference>
<dbReference type="SUPFAM" id="SSF143081">
    <property type="entry name" value="BB1717-like"/>
    <property type="match status" value="1"/>
</dbReference>
<evidence type="ECO:0000313" key="2">
    <source>
        <dbReference type="Proteomes" id="UP000474565"/>
    </source>
</evidence>
<dbReference type="Proteomes" id="UP000474565">
    <property type="component" value="Unassembled WGS sequence"/>
</dbReference>
<evidence type="ECO:0008006" key="3">
    <source>
        <dbReference type="Google" id="ProtNLM"/>
    </source>
</evidence>
<organism evidence="1 2">
    <name type="scientific">Duganella lactea</name>
    <dbReference type="NCBI Taxonomy" id="2692173"/>
    <lineage>
        <taxon>Bacteria</taxon>
        <taxon>Pseudomonadati</taxon>
        <taxon>Pseudomonadota</taxon>
        <taxon>Betaproteobacteria</taxon>
        <taxon>Burkholderiales</taxon>
        <taxon>Oxalobacteraceae</taxon>
        <taxon>Telluria group</taxon>
        <taxon>Duganella</taxon>
    </lineage>
</organism>
<accession>A0A6L8MNA9</accession>
<dbReference type="RefSeq" id="WP_161020130.1">
    <property type="nucleotide sequence ID" value="NZ_WWCP01000018.1"/>
</dbReference>
<protein>
    <recommendedName>
        <fullName evidence="3">DUF159 family protein</fullName>
    </recommendedName>
</protein>
<reference evidence="1 2" key="1">
    <citation type="submission" date="2019-12" db="EMBL/GenBank/DDBJ databases">
        <title>Novel species isolated from a subtropical stream in China.</title>
        <authorList>
            <person name="Lu H."/>
        </authorList>
    </citation>
    <scope>NUCLEOTIDE SEQUENCE [LARGE SCALE GENOMIC DNA]</scope>
    <source>
        <strain evidence="1 2">FT50W</strain>
    </source>
</reference>
<dbReference type="InterPro" id="IPR036590">
    <property type="entry name" value="SRAP-like"/>
</dbReference>